<feature type="domain" description="N-acetyltransferase" evidence="3">
    <location>
        <begin position="27"/>
        <end position="186"/>
    </location>
</feature>
<keyword evidence="2" id="KW-0012">Acyltransferase</keyword>
<evidence type="ECO:0000259" key="3">
    <source>
        <dbReference type="PROSITE" id="PS51186"/>
    </source>
</evidence>
<protein>
    <submittedName>
        <fullName evidence="4">GNAT family N-acetyltransferase</fullName>
    </submittedName>
</protein>
<evidence type="ECO:0000313" key="5">
    <source>
        <dbReference type="Proteomes" id="UP001060039"/>
    </source>
</evidence>
<dbReference type="PANTHER" id="PTHR43877">
    <property type="entry name" value="AMINOALKYLPHOSPHONATE N-ACETYLTRANSFERASE-RELATED-RELATED"/>
    <property type="match status" value="1"/>
</dbReference>
<evidence type="ECO:0000256" key="1">
    <source>
        <dbReference type="ARBA" id="ARBA00022679"/>
    </source>
</evidence>
<gene>
    <name evidence="4" type="ORF">NNL39_06740</name>
</gene>
<dbReference type="RefSeq" id="WP_255158235.1">
    <property type="nucleotide sequence ID" value="NZ_CP101497.1"/>
</dbReference>
<name>A0ABY5FTA8_9MICO</name>
<dbReference type="EMBL" id="CP101497">
    <property type="protein sequence ID" value="UTT61391.1"/>
    <property type="molecule type" value="Genomic_DNA"/>
</dbReference>
<dbReference type="Pfam" id="PF00583">
    <property type="entry name" value="Acetyltransf_1"/>
    <property type="match status" value="2"/>
</dbReference>
<reference evidence="4" key="1">
    <citation type="submission" date="2022-07" db="EMBL/GenBank/DDBJ databases">
        <title>Taxonomic analysis of Microcella humidisoli nov. sp., isolated from riverside soil.</title>
        <authorList>
            <person name="Molina K.M."/>
            <person name="Kim S.B."/>
        </authorList>
    </citation>
    <scope>NUCLEOTIDE SEQUENCE</scope>
    <source>
        <strain evidence="4">MMS21-STM10</strain>
    </source>
</reference>
<feature type="domain" description="N-acetyltransferase" evidence="3">
    <location>
        <begin position="193"/>
        <end position="342"/>
    </location>
</feature>
<accession>A0ABY5FTA8</accession>
<evidence type="ECO:0000313" key="4">
    <source>
        <dbReference type="EMBL" id="UTT61391.1"/>
    </source>
</evidence>
<dbReference type="Proteomes" id="UP001060039">
    <property type="component" value="Chromosome"/>
</dbReference>
<keyword evidence="5" id="KW-1185">Reference proteome</keyword>
<sequence>MTDDLRPLRERVTAPATIPMPDGPEGIHWRPLSGDDAEAVTDLAERISVRDHPTWSESLDEIREELGHSWVEPGRDGMLAVDTEGTAVAWGLVVAPPDPESLVRVILFGGVDAAHRGRGIGRRLLAWQQERARALLADSDLALPAWVLSYAADRAPEHGRLLQRAGFEPARYFTTLEADLADPTLPAPHPEGVAIVPFEAAMSELVRAAKNAAFADHWGSQPASREGWESMQGLPSFRPDLSRVATVGDEVVGFVITEVNEDDWERQGSRSGYIGLVGTVRAWRGRGLASALLSEVLTAYRDAGLECAVLDVDTENPTGALGVYTRLGFAPTARDVSYRVVY</sequence>
<dbReference type="InterPro" id="IPR050832">
    <property type="entry name" value="Bact_Acetyltransf"/>
</dbReference>
<dbReference type="Gene3D" id="3.40.630.30">
    <property type="match status" value="1"/>
</dbReference>
<organism evidence="4 5">
    <name type="scientific">Microcella humidisoli</name>
    <dbReference type="NCBI Taxonomy" id="2963406"/>
    <lineage>
        <taxon>Bacteria</taxon>
        <taxon>Bacillati</taxon>
        <taxon>Actinomycetota</taxon>
        <taxon>Actinomycetes</taxon>
        <taxon>Micrococcales</taxon>
        <taxon>Microbacteriaceae</taxon>
        <taxon>Microcella</taxon>
    </lineage>
</organism>
<dbReference type="CDD" id="cd04301">
    <property type="entry name" value="NAT_SF"/>
    <property type="match status" value="2"/>
</dbReference>
<evidence type="ECO:0000256" key="2">
    <source>
        <dbReference type="ARBA" id="ARBA00023315"/>
    </source>
</evidence>
<keyword evidence="1" id="KW-0808">Transferase</keyword>
<proteinExistence type="predicted"/>
<dbReference type="SUPFAM" id="SSF55729">
    <property type="entry name" value="Acyl-CoA N-acyltransferases (Nat)"/>
    <property type="match status" value="2"/>
</dbReference>
<dbReference type="PROSITE" id="PS51186">
    <property type="entry name" value="GNAT"/>
    <property type="match status" value="2"/>
</dbReference>
<dbReference type="InterPro" id="IPR016181">
    <property type="entry name" value="Acyl_CoA_acyltransferase"/>
</dbReference>
<dbReference type="InterPro" id="IPR000182">
    <property type="entry name" value="GNAT_dom"/>
</dbReference>